<dbReference type="Proteomes" id="UP000198649">
    <property type="component" value="Unassembled WGS sequence"/>
</dbReference>
<dbReference type="Pfam" id="PF00460">
    <property type="entry name" value="Flg_bb_rod"/>
    <property type="match status" value="1"/>
</dbReference>
<dbReference type="InterPro" id="IPR019776">
    <property type="entry name" value="Flagellar_basal_body_rod_CS"/>
</dbReference>
<protein>
    <recommendedName>
        <fullName evidence="3 6">Flagellar basal body rod protein FlgB</fullName>
    </recommendedName>
</protein>
<evidence type="ECO:0000313" key="10">
    <source>
        <dbReference type="Proteomes" id="UP000198649"/>
    </source>
</evidence>
<dbReference type="STRING" id="1005945.SAMN05216561_12337"/>
<dbReference type="InterPro" id="IPR001444">
    <property type="entry name" value="Flag_bb_rod_N"/>
</dbReference>
<keyword evidence="9" id="KW-0282">Flagellum</keyword>
<keyword evidence="4 6" id="KW-0975">Bacterial flagellum</keyword>
<evidence type="ECO:0000256" key="6">
    <source>
        <dbReference type="PIRNR" id="PIRNR002889"/>
    </source>
</evidence>
<keyword evidence="9" id="KW-0966">Cell projection</keyword>
<reference evidence="9 10" key="1">
    <citation type="submission" date="2016-10" db="EMBL/GenBank/DDBJ databases">
        <authorList>
            <person name="de Groot N.N."/>
        </authorList>
    </citation>
    <scope>NUCLEOTIDE SEQUENCE [LARGE SCALE GENOMIC DNA]</scope>
    <source>
        <strain evidence="9 10">CGMCC 1.11156</strain>
    </source>
</reference>
<feature type="region of interest" description="Disordered" evidence="7">
    <location>
        <begin position="58"/>
        <end position="82"/>
    </location>
</feature>
<dbReference type="GO" id="GO:0071973">
    <property type="term" value="P:bacterial-type flagellum-dependent cell motility"/>
    <property type="evidence" value="ECO:0007669"/>
    <property type="project" value="InterPro"/>
</dbReference>
<evidence type="ECO:0000256" key="3">
    <source>
        <dbReference type="ARBA" id="ARBA00014376"/>
    </source>
</evidence>
<dbReference type="RefSeq" id="WP_246166569.1">
    <property type="nucleotide sequence ID" value="NZ_BKAF01000038.1"/>
</dbReference>
<proteinExistence type="inferred from homology"/>
<comment type="subcellular location">
    <subcellularLocation>
        <location evidence="1 6">Bacterial flagellum basal body</location>
    </subcellularLocation>
</comment>
<dbReference type="AlphaFoldDB" id="A0A1I3Q3D7"/>
<keyword evidence="10" id="KW-1185">Reference proteome</keyword>
<accession>A0A1I3Q3D7</accession>
<evidence type="ECO:0000256" key="7">
    <source>
        <dbReference type="SAM" id="MobiDB-lite"/>
    </source>
</evidence>
<evidence type="ECO:0000256" key="4">
    <source>
        <dbReference type="ARBA" id="ARBA00023143"/>
    </source>
</evidence>
<sequence length="119" mass="12443">MSVPAFSASDAVSSVLGAALDGLSMRQRVIADNIANIDTPGFRATSVDFESSLRSAITSGDPSQVGVATTPTDTPVGPDGNSVDLRKETVAAMQSQFQYQMMTRAVSDRFDILRISAGA</sequence>
<feature type="domain" description="Flagellar basal body rod protein N-terminal" evidence="8">
    <location>
        <begin position="19"/>
        <end position="43"/>
    </location>
</feature>
<dbReference type="GO" id="GO:0030694">
    <property type="term" value="C:bacterial-type flagellum basal body, rod"/>
    <property type="evidence" value="ECO:0007669"/>
    <property type="project" value="InterPro"/>
</dbReference>
<evidence type="ECO:0000313" key="9">
    <source>
        <dbReference type="EMBL" id="SFJ28724.1"/>
    </source>
</evidence>
<evidence type="ECO:0000256" key="1">
    <source>
        <dbReference type="ARBA" id="ARBA00004117"/>
    </source>
</evidence>
<organism evidence="9 10">
    <name type="scientific">Nocardioides psychrotolerans</name>
    <dbReference type="NCBI Taxonomy" id="1005945"/>
    <lineage>
        <taxon>Bacteria</taxon>
        <taxon>Bacillati</taxon>
        <taxon>Actinomycetota</taxon>
        <taxon>Actinomycetes</taxon>
        <taxon>Propionibacteriales</taxon>
        <taxon>Nocardioidaceae</taxon>
        <taxon>Nocardioides</taxon>
    </lineage>
</organism>
<dbReference type="PIRSF" id="PIRSF002889">
    <property type="entry name" value="Rod_FlgB"/>
    <property type="match status" value="1"/>
</dbReference>
<gene>
    <name evidence="9" type="ORF">SAMN05216561_12337</name>
</gene>
<evidence type="ECO:0000256" key="2">
    <source>
        <dbReference type="ARBA" id="ARBA00009677"/>
    </source>
</evidence>
<evidence type="ECO:0000259" key="8">
    <source>
        <dbReference type="Pfam" id="PF00460"/>
    </source>
</evidence>
<comment type="similarity">
    <text evidence="2 6">Belongs to the flagella basal body rod proteins family.</text>
</comment>
<dbReference type="EMBL" id="FOQG01000023">
    <property type="protein sequence ID" value="SFJ28724.1"/>
    <property type="molecule type" value="Genomic_DNA"/>
</dbReference>
<evidence type="ECO:0000256" key="5">
    <source>
        <dbReference type="ARBA" id="ARBA00024934"/>
    </source>
</evidence>
<keyword evidence="9" id="KW-0969">Cilium</keyword>
<name>A0A1I3Q3D7_9ACTN</name>
<dbReference type="InterPro" id="IPR006300">
    <property type="entry name" value="FlgB"/>
</dbReference>
<feature type="compositionally biased region" description="Low complexity" evidence="7">
    <location>
        <begin position="65"/>
        <end position="80"/>
    </location>
</feature>
<comment type="subunit">
    <text evidence="6">The basal body constitutes a major portion of the flagellar organelle and consists of a number of rings mounted on a central rod.</text>
</comment>
<dbReference type="PROSITE" id="PS00588">
    <property type="entry name" value="FLAGELLA_BB_ROD"/>
    <property type="match status" value="1"/>
</dbReference>
<comment type="function">
    <text evidence="5 6">Structural component of flagellum, the bacterial motility apparatus. Part of the rod structure of flagellar basal body.</text>
</comment>